<evidence type="ECO:0000313" key="2">
    <source>
        <dbReference type="EMBL" id="MBX0321456.1"/>
    </source>
</evidence>
<accession>A0AAW4PK77</accession>
<organism evidence="2 3">
    <name type="scientific">Haloarcula rubra</name>
    <dbReference type="NCBI Taxonomy" id="2487747"/>
    <lineage>
        <taxon>Archaea</taxon>
        <taxon>Methanobacteriati</taxon>
        <taxon>Methanobacteriota</taxon>
        <taxon>Stenosarchaea group</taxon>
        <taxon>Halobacteria</taxon>
        <taxon>Halobacteriales</taxon>
        <taxon>Haloarculaceae</taxon>
        <taxon>Haloarcula</taxon>
    </lineage>
</organism>
<name>A0AAW4PK77_9EURY</name>
<dbReference type="Pfam" id="PF14321">
    <property type="entry name" value="DUF4382"/>
    <property type="match status" value="1"/>
</dbReference>
<comment type="caution">
    <text evidence="2">The sequence shown here is derived from an EMBL/GenBank/DDBJ whole genome shotgun (WGS) entry which is preliminary data.</text>
</comment>
<dbReference type="EMBL" id="RKLR01000001">
    <property type="protein sequence ID" value="MBX0321456.1"/>
    <property type="molecule type" value="Genomic_DNA"/>
</dbReference>
<proteinExistence type="predicted"/>
<reference evidence="2 3" key="1">
    <citation type="submission" date="2021-06" db="EMBL/GenBank/DDBJ databases">
        <title>Halomicroarcula sp. a new haloarchaeum isolated from saline soil.</title>
        <authorList>
            <person name="Duran-Viseras A."/>
            <person name="Sanchez-Porro C."/>
            <person name="Ventosa A."/>
        </authorList>
    </citation>
    <scope>NUCLEOTIDE SEQUENCE [LARGE SCALE GENOMIC DNA]</scope>
    <source>
        <strain evidence="2 3">F13</strain>
    </source>
</reference>
<evidence type="ECO:0000259" key="1">
    <source>
        <dbReference type="Pfam" id="PF14321"/>
    </source>
</evidence>
<dbReference type="RefSeq" id="WP_220616480.1">
    <property type="nucleotide sequence ID" value="NZ_RKLR01000001.1"/>
</dbReference>
<dbReference type="PROSITE" id="PS51257">
    <property type="entry name" value="PROKAR_LIPOPROTEIN"/>
    <property type="match status" value="1"/>
</dbReference>
<dbReference type="Proteomes" id="UP001430377">
    <property type="component" value="Unassembled WGS sequence"/>
</dbReference>
<dbReference type="AlphaFoldDB" id="A0AAW4PK77"/>
<gene>
    <name evidence="2" type="ORF">EGH21_00295</name>
</gene>
<feature type="domain" description="DUF4382" evidence="1">
    <location>
        <begin position="29"/>
        <end position="176"/>
    </location>
</feature>
<evidence type="ECO:0000313" key="3">
    <source>
        <dbReference type="Proteomes" id="UP001430377"/>
    </source>
</evidence>
<sequence>MDRRTYLSGTGTLLATGLLAGCSGGGTATGTLATSVSDQPGDIGDFDSCVVTMAGLWVKPASEETTDTSTGDGEDDGREYVEFDEPQEADLTELQGEKSQLVGEESVETGEYEFLQLDVTGVEGTLSDGSDANVTTPGEAPLKFNQSFEIRADERTHFVADFTPVKKGNTGYIIQPVASETEVRYTDETTTGGNATDA</sequence>
<dbReference type="InterPro" id="IPR025491">
    <property type="entry name" value="DUF4382"/>
</dbReference>
<protein>
    <submittedName>
        <fullName evidence="2">DUF4382 domain-containing protein</fullName>
    </submittedName>
</protein>
<keyword evidence="3" id="KW-1185">Reference proteome</keyword>